<keyword evidence="2" id="KW-0238">DNA-binding</keyword>
<feature type="domain" description="HTH asnC-type" evidence="4">
    <location>
        <begin position="1"/>
        <end position="62"/>
    </location>
</feature>
<dbReference type="GO" id="GO:0005829">
    <property type="term" value="C:cytosol"/>
    <property type="evidence" value="ECO:0007669"/>
    <property type="project" value="TreeGrafter"/>
</dbReference>
<name>A0A939RTM1_9MICO</name>
<sequence length="158" mass="17581">MDAIDRKILALLQADGRMTLTYLAGQVQLSVSRCQRRVRELERSGTIQGYRAIVDPELMGFGFEVIAFATLMQAGTVDEFDAAIAEVPEIVEAQRLFGEPDYLLRIVAVDRKSYQAFYDKTLTRLPGLRGLNSTFVMKQAVPSRPLPDLKAARGRTAS</sequence>
<evidence type="ECO:0000259" key="4">
    <source>
        <dbReference type="PROSITE" id="PS50956"/>
    </source>
</evidence>
<dbReference type="GO" id="GO:0043200">
    <property type="term" value="P:response to amino acid"/>
    <property type="evidence" value="ECO:0007669"/>
    <property type="project" value="TreeGrafter"/>
</dbReference>
<keyword evidence="1" id="KW-0805">Transcription regulation</keyword>
<dbReference type="Gene3D" id="3.30.70.920">
    <property type="match status" value="1"/>
</dbReference>
<dbReference type="PANTHER" id="PTHR30154:SF34">
    <property type="entry name" value="TRANSCRIPTIONAL REGULATOR AZLB"/>
    <property type="match status" value="1"/>
</dbReference>
<evidence type="ECO:0000256" key="2">
    <source>
        <dbReference type="ARBA" id="ARBA00023125"/>
    </source>
</evidence>
<protein>
    <submittedName>
        <fullName evidence="5">Lrp/AsnC family transcriptional regulator</fullName>
    </submittedName>
</protein>
<evidence type="ECO:0000256" key="1">
    <source>
        <dbReference type="ARBA" id="ARBA00023015"/>
    </source>
</evidence>
<organism evidence="5 6">
    <name type="scientific">Leucobacter ruminantium</name>
    <dbReference type="NCBI Taxonomy" id="1289170"/>
    <lineage>
        <taxon>Bacteria</taxon>
        <taxon>Bacillati</taxon>
        <taxon>Actinomycetota</taxon>
        <taxon>Actinomycetes</taxon>
        <taxon>Micrococcales</taxon>
        <taxon>Microbacteriaceae</taxon>
        <taxon>Leucobacter</taxon>
    </lineage>
</organism>
<dbReference type="PRINTS" id="PR00033">
    <property type="entry name" value="HTHASNC"/>
</dbReference>
<accession>A0A939RTM1</accession>
<dbReference type="SMART" id="SM00344">
    <property type="entry name" value="HTH_ASNC"/>
    <property type="match status" value="1"/>
</dbReference>
<dbReference type="InterPro" id="IPR019888">
    <property type="entry name" value="Tscrpt_reg_AsnC-like"/>
</dbReference>
<dbReference type="InterPro" id="IPR019887">
    <property type="entry name" value="Tscrpt_reg_AsnC/Lrp_C"/>
</dbReference>
<dbReference type="SUPFAM" id="SSF54909">
    <property type="entry name" value="Dimeric alpha+beta barrel"/>
    <property type="match status" value="1"/>
</dbReference>
<dbReference type="InterPro" id="IPR036388">
    <property type="entry name" value="WH-like_DNA-bd_sf"/>
</dbReference>
<dbReference type="Proteomes" id="UP000664398">
    <property type="component" value="Unassembled WGS sequence"/>
</dbReference>
<dbReference type="EMBL" id="JAGDYL010000005">
    <property type="protein sequence ID" value="MBO1804530.1"/>
    <property type="molecule type" value="Genomic_DNA"/>
</dbReference>
<dbReference type="AlphaFoldDB" id="A0A939RTM1"/>
<dbReference type="PROSITE" id="PS50956">
    <property type="entry name" value="HTH_ASNC_2"/>
    <property type="match status" value="1"/>
</dbReference>
<reference evidence="5" key="1">
    <citation type="submission" date="2021-03" db="EMBL/GenBank/DDBJ databases">
        <title>Leucobacter chromiisoli sp. nov., isolated from chromium-containing soil of chemical plant.</title>
        <authorList>
            <person name="Xu Z."/>
        </authorList>
    </citation>
    <scope>NUCLEOTIDE SEQUENCE</scope>
    <source>
        <strain evidence="5">A2</strain>
    </source>
</reference>
<gene>
    <name evidence="5" type="ORF">J4H91_04250</name>
</gene>
<evidence type="ECO:0000256" key="3">
    <source>
        <dbReference type="ARBA" id="ARBA00023163"/>
    </source>
</evidence>
<dbReference type="RefSeq" id="WP_208045009.1">
    <property type="nucleotide sequence ID" value="NZ_JAGDYL010000005.1"/>
</dbReference>
<evidence type="ECO:0000313" key="6">
    <source>
        <dbReference type="Proteomes" id="UP000664398"/>
    </source>
</evidence>
<dbReference type="GO" id="GO:0043565">
    <property type="term" value="F:sequence-specific DNA binding"/>
    <property type="evidence" value="ECO:0007669"/>
    <property type="project" value="InterPro"/>
</dbReference>
<dbReference type="Pfam" id="PF13412">
    <property type="entry name" value="HTH_24"/>
    <property type="match status" value="1"/>
</dbReference>
<dbReference type="InterPro" id="IPR000485">
    <property type="entry name" value="AsnC-type_HTH_dom"/>
</dbReference>
<dbReference type="SUPFAM" id="SSF46785">
    <property type="entry name" value="Winged helix' DNA-binding domain"/>
    <property type="match status" value="1"/>
</dbReference>
<keyword evidence="3" id="KW-0804">Transcription</keyword>
<dbReference type="PANTHER" id="PTHR30154">
    <property type="entry name" value="LEUCINE-RESPONSIVE REGULATORY PROTEIN"/>
    <property type="match status" value="1"/>
</dbReference>
<dbReference type="Pfam" id="PF01037">
    <property type="entry name" value="AsnC_trans_reg"/>
    <property type="match status" value="1"/>
</dbReference>
<keyword evidence="6" id="KW-1185">Reference proteome</keyword>
<dbReference type="Gene3D" id="1.10.10.10">
    <property type="entry name" value="Winged helix-like DNA-binding domain superfamily/Winged helix DNA-binding domain"/>
    <property type="match status" value="1"/>
</dbReference>
<comment type="caution">
    <text evidence="5">The sequence shown here is derived from an EMBL/GenBank/DDBJ whole genome shotgun (WGS) entry which is preliminary data.</text>
</comment>
<dbReference type="InterPro" id="IPR036390">
    <property type="entry name" value="WH_DNA-bd_sf"/>
</dbReference>
<proteinExistence type="predicted"/>
<dbReference type="InterPro" id="IPR011008">
    <property type="entry name" value="Dimeric_a/b-barrel"/>
</dbReference>
<evidence type="ECO:0000313" key="5">
    <source>
        <dbReference type="EMBL" id="MBO1804530.1"/>
    </source>
</evidence>